<keyword evidence="2" id="KW-1133">Transmembrane helix</keyword>
<comment type="caution">
    <text evidence="3">The sequence shown here is derived from an EMBL/GenBank/DDBJ whole genome shotgun (WGS) entry which is preliminary data.</text>
</comment>
<feature type="region of interest" description="Disordered" evidence="1">
    <location>
        <begin position="31"/>
        <end position="60"/>
    </location>
</feature>
<evidence type="ECO:0000313" key="4">
    <source>
        <dbReference type="Proteomes" id="UP000294003"/>
    </source>
</evidence>
<keyword evidence="2" id="KW-0472">Membrane</keyword>
<organism evidence="3 4">
    <name type="scientific">Monosporascus cannonballus</name>
    <dbReference type="NCBI Taxonomy" id="155416"/>
    <lineage>
        <taxon>Eukaryota</taxon>
        <taxon>Fungi</taxon>
        <taxon>Dikarya</taxon>
        <taxon>Ascomycota</taxon>
        <taxon>Pezizomycotina</taxon>
        <taxon>Sordariomycetes</taxon>
        <taxon>Xylariomycetidae</taxon>
        <taxon>Xylariales</taxon>
        <taxon>Xylariales incertae sedis</taxon>
        <taxon>Monosporascus</taxon>
    </lineage>
</organism>
<proteinExistence type="predicted"/>
<feature type="compositionally biased region" description="Polar residues" evidence="1">
    <location>
        <begin position="31"/>
        <end position="42"/>
    </location>
</feature>
<dbReference type="EMBL" id="QJNS01000036">
    <property type="protein sequence ID" value="RYO91794.1"/>
    <property type="molecule type" value="Genomic_DNA"/>
</dbReference>
<feature type="transmembrane region" description="Helical" evidence="2">
    <location>
        <begin position="88"/>
        <end position="106"/>
    </location>
</feature>
<accession>A0ABY0HG30</accession>
<reference evidence="3 4" key="1">
    <citation type="submission" date="2018-06" db="EMBL/GenBank/DDBJ databases">
        <title>Complete Genomes of Monosporascus.</title>
        <authorList>
            <person name="Robinson A.J."/>
            <person name="Natvig D.O."/>
        </authorList>
    </citation>
    <scope>NUCLEOTIDE SEQUENCE [LARGE SCALE GENOMIC DNA]</scope>
    <source>
        <strain evidence="3 4">CBS 609.92</strain>
    </source>
</reference>
<dbReference type="Proteomes" id="UP000294003">
    <property type="component" value="Unassembled WGS sequence"/>
</dbReference>
<feature type="transmembrane region" description="Helical" evidence="2">
    <location>
        <begin position="118"/>
        <end position="140"/>
    </location>
</feature>
<evidence type="ECO:0000256" key="1">
    <source>
        <dbReference type="SAM" id="MobiDB-lite"/>
    </source>
</evidence>
<sequence>MLLIGVLRKSHLSSIRRPGLISRSVTAARLTSPQNHRASQLRSATTSTKAEAAADPAQPPARKFAYPERLCIYHAGTGRTTFLACLKLSTLFIFAFFGFVVTPAYFDKEGFSVNVARTTASALVPLIFVAYTTSPFVSFIHIRLPPFARQSEEMLRRFVQNLPPKTELDITTMSFIAKPRLSKVAVSDLWAANKRLGIVNYTRDTAAENAARKWYRFPAVGNFNIQANKMPRLPWVWEHVANTLARQRA</sequence>
<gene>
    <name evidence="3" type="ORF">DL762_002013</name>
</gene>
<keyword evidence="4" id="KW-1185">Reference proteome</keyword>
<keyword evidence="2" id="KW-0812">Transmembrane</keyword>
<evidence type="ECO:0000313" key="3">
    <source>
        <dbReference type="EMBL" id="RYO91794.1"/>
    </source>
</evidence>
<evidence type="ECO:0000256" key="2">
    <source>
        <dbReference type="SAM" id="Phobius"/>
    </source>
</evidence>
<name>A0ABY0HG30_9PEZI</name>
<feature type="compositionally biased region" description="Low complexity" evidence="1">
    <location>
        <begin position="43"/>
        <end position="56"/>
    </location>
</feature>
<protein>
    <submittedName>
        <fullName evidence="3">Uncharacterized protein</fullName>
    </submittedName>
</protein>